<evidence type="ECO:0000259" key="2">
    <source>
        <dbReference type="Pfam" id="PF07885"/>
    </source>
</evidence>
<name>A0ABV3FWE9_9NOCA</name>
<feature type="transmembrane region" description="Helical" evidence="1">
    <location>
        <begin position="44"/>
        <end position="62"/>
    </location>
</feature>
<gene>
    <name evidence="3" type="ORF">AB0I48_19475</name>
</gene>
<comment type="caution">
    <text evidence="3">The sequence shown here is derived from an EMBL/GenBank/DDBJ whole genome shotgun (WGS) entry which is preliminary data.</text>
</comment>
<feature type="domain" description="Potassium channel" evidence="2">
    <location>
        <begin position="87"/>
        <end position="163"/>
    </location>
</feature>
<feature type="transmembrane region" description="Helical" evidence="1">
    <location>
        <begin position="12"/>
        <end position="32"/>
    </location>
</feature>
<feature type="transmembrane region" description="Helical" evidence="1">
    <location>
        <begin position="82"/>
        <end position="98"/>
    </location>
</feature>
<dbReference type="Gene3D" id="1.10.287.70">
    <property type="match status" value="1"/>
</dbReference>
<feature type="transmembrane region" description="Helical" evidence="1">
    <location>
        <begin position="142"/>
        <end position="161"/>
    </location>
</feature>
<dbReference type="Proteomes" id="UP001551695">
    <property type="component" value="Unassembled WGS sequence"/>
</dbReference>
<keyword evidence="4" id="KW-1185">Reference proteome</keyword>
<dbReference type="InterPro" id="IPR013099">
    <property type="entry name" value="K_chnl_dom"/>
</dbReference>
<dbReference type="SUPFAM" id="SSF81324">
    <property type="entry name" value="Voltage-gated potassium channels"/>
    <property type="match status" value="1"/>
</dbReference>
<evidence type="ECO:0000313" key="4">
    <source>
        <dbReference type="Proteomes" id="UP001551695"/>
    </source>
</evidence>
<proteinExistence type="predicted"/>
<protein>
    <submittedName>
        <fullName evidence="3">Ion channel</fullName>
    </submittedName>
</protein>
<dbReference type="Pfam" id="PF07885">
    <property type="entry name" value="Ion_trans_2"/>
    <property type="match status" value="1"/>
</dbReference>
<sequence length="188" mass="20550">MKQSREISSRRHALRRILSVVFALLIFYGIPLDWDLGSDWAGKVAGLSAFLAGIAGLVWVTWRHVLRYLEEPPATGGRVDGILLLLCVVAMFFALYYYRLAVHYPGQFDGIVTRTDALYYTIVTLGTVGFGDIHATGQAARIATMIQIVFDLIVIGTLLAITSSGITRRLETAAGQNTRDGDMPSGEG</sequence>
<dbReference type="RefSeq" id="WP_109528728.1">
    <property type="nucleotide sequence ID" value="NZ_JBEXKW010000020.1"/>
</dbReference>
<evidence type="ECO:0000313" key="3">
    <source>
        <dbReference type="EMBL" id="MEV0709749.1"/>
    </source>
</evidence>
<keyword evidence="1" id="KW-1133">Transmembrane helix</keyword>
<accession>A0ABV3FWE9</accession>
<reference evidence="3 4" key="1">
    <citation type="submission" date="2024-06" db="EMBL/GenBank/DDBJ databases">
        <title>The Natural Products Discovery Center: Release of the First 8490 Sequenced Strains for Exploring Actinobacteria Biosynthetic Diversity.</title>
        <authorList>
            <person name="Kalkreuter E."/>
            <person name="Kautsar S.A."/>
            <person name="Yang D."/>
            <person name="Bader C.D."/>
            <person name="Teijaro C.N."/>
            <person name="Fluegel L."/>
            <person name="Davis C.M."/>
            <person name="Simpson J.R."/>
            <person name="Lauterbach L."/>
            <person name="Steele A.D."/>
            <person name="Gui C."/>
            <person name="Meng S."/>
            <person name="Li G."/>
            <person name="Viehrig K."/>
            <person name="Ye F."/>
            <person name="Su P."/>
            <person name="Kiefer A.F."/>
            <person name="Nichols A."/>
            <person name="Cepeda A.J."/>
            <person name="Yan W."/>
            <person name="Fan B."/>
            <person name="Jiang Y."/>
            <person name="Adhikari A."/>
            <person name="Zheng C.-J."/>
            <person name="Schuster L."/>
            <person name="Cowan T.M."/>
            <person name="Smanski M.J."/>
            <person name="Chevrette M.G."/>
            <person name="De Carvalho L.P.S."/>
            <person name="Shen B."/>
        </authorList>
    </citation>
    <scope>NUCLEOTIDE SEQUENCE [LARGE SCALE GENOMIC DNA]</scope>
    <source>
        <strain evidence="3 4">NPDC050403</strain>
    </source>
</reference>
<evidence type="ECO:0000256" key="1">
    <source>
        <dbReference type="SAM" id="Phobius"/>
    </source>
</evidence>
<keyword evidence="1" id="KW-0472">Membrane</keyword>
<organism evidence="3 4">
    <name type="scientific">Nocardia aurea</name>
    <dbReference type="NCBI Taxonomy" id="2144174"/>
    <lineage>
        <taxon>Bacteria</taxon>
        <taxon>Bacillati</taxon>
        <taxon>Actinomycetota</taxon>
        <taxon>Actinomycetes</taxon>
        <taxon>Mycobacteriales</taxon>
        <taxon>Nocardiaceae</taxon>
        <taxon>Nocardia</taxon>
    </lineage>
</organism>
<dbReference type="EMBL" id="JBFAKC010000008">
    <property type="protein sequence ID" value="MEV0709749.1"/>
    <property type="molecule type" value="Genomic_DNA"/>
</dbReference>
<keyword evidence="1" id="KW-0812">Transmembrane</keyword>